<evidence type="ECO:0000313" key="6">
    <source>
        <dbReference type="Proteomes" id="UP000321790"/>
    </source>
</evidence>
<feature type="domain" description="Carboxyltransferase" evidence="4">
    <location>
        <begin position="23"/>
        <end position="283"/>
    </location>
</feature>
<comment type="caution">
    <text evidence="5">The sequence shown here is derived from an EMBL/GenBank/DDBJ whole genome shotgun (WGS) entry which is preliminary data.</text>
</comment>
<name>A0A5C7B917_9FLAO</name>
<dbReference type="PANTHER" id="PTHR43309">
    <property type="entry name" value="5-OXOPROLINASE SUBUNIT C"/>
    <property type="match status" value="1"/>
</dbReference>
<dbReference type="Gene3D" id="2.40.100.10">
    <property type="entry name" value="Cyclophilin-like"/>
    <property type="match status" value="1"/>
</dbReference>
<keyword evidence="3" id="KW-0067">ATP-binding</keyword>
<keyword evidence="5" id="KW-0808">Transferase</keyword>
<dbReference type="SMART" id="SM00797">
    <property type="entry name" value="AHS2"/>
    <property type="match status" value="1"/>
</dbReference>
<dbReference type="PANTHER" id="PTHR43309:SF5">
    <property type="entry name" value="5-OXOPROLINASE SUBUNIT C"/>
    <property type="match status" value="1"/>
</dbReference>
<dbReference type="InterPro" id="IPR052708">
    <property type="entry name" value="PxpC"/>
</dbReference>
<keyword evidence="2" id="KW-0378">Hydrolase</keyword>
<gene>
    <name evidence="5" type="ORF">FUA26_00520</name>
</gene>
<dbReference type="GO" id="GO:0016740">
    <property type="term" value="F:transferase activity"/>
    <property type="evidence" value="ECO:0007669"/>
    <property type="project" value="UniProtKB-KW"/>
</dbReference>
<evidence type="ECO:0000256" key="3">
    <source>
        <dbReference type="ARBA" id="ARBA00022840"/>
    </source>
</evidence>
<dbReference type="GO" id="GO:0005524">
    <property type="term" value="F:ATP binding"/>
    <property type="evidence" value="ECO:0007669"/>
    <property type="project" value="UniProtKB-KW"/>
</dbReference>
<keyword evidence="1" id="KW-0547">Nucleotide-binding</keyword>
<dbReference type="InterPro" id="IPR029000">
    <property type="entry name" value="Cyclophilin-like_dom_sf"/>
</dbReference>
<protein>
    <submittedName>
        <fullName evidence="5">Biotin-dependent carboxyltransferase family protein</fullName>
    </submittedName>
</protein>
<dbReference type="OrthoDB" id="9782422at2"/>
<dbReference type="Pfam" id="PF02626">
    <property type="entry name" value="CT_A_B"/>
    <property type="match status" value="1"/>
</dbReference>
<dbReference type="EMBL" id="VOSC01000005">
    <property type="protein sequence ID" value="TXE15025.1"/>
    <property type="molecule type" value="Genomic_DNA"/>
</dbReference>
<reference evidence="6" key="1">
    <citation type="submission" date="2019-08" db="EMBL/GenBank/DDBJ databases">
        <title>Seonamhaeicola sediminis sp. nov., isolated from marine sediment.</title>
        <authorList>
            <person name="Cao W.R."/>
        </authorList>
    </citation>
    <scope>NUCLEOTIDE SEQUENCE [LARGE SCALE GENOMIC DNA]</scope>
    <source>
        <strain evidence="6">Gy8</strain>
    </source>
</reference>
<dbReference type="RefSeq" id="WP_147130411.1">
    <property type="nucleotide sequence ID" value="NZ_VOSC01000005.1"/>
</dbReference>
<evidence type="ECO:0000259" key="4">
    <source>
        <dbReference type="SMART" id="SM00797"/>
    </source>
</evidence>
<dbReference type="InterPro" id="IPR003778">
    <property type="entry name" value="CT_A_B"/>
</dbReference>
<organism evidence="5 6">
    <name type="scientific">Seonamhaeicola algicola</name>
    <dbReference type="NCBI Taxonomy" id="1719036"/>
    <lineage>
        <taxon>Bacteria</taxon>
        <taxon>Pseudomonadati</taxon>
        <taxon>Bacteroidota</taxon>
        <taxon>Flavobacteriia</taxon>
        <taxon>Flavobacteriales</taxon>
        <taxon>Flavobacteriaceae</taxon>
    </lineage>
</organism>
<keyword evidence="6" id="KW-1185">Reference proteome</keyword>
<accession>A0A5C7B917</accession>
<sequence length="283" mass="31212">MIKVLNAGLYTTIQDFGRFGVQNYGIPYSGVMDKQSASFSNAILGNSLDLPVMEITMLGPKLQFETKTRICISGANISPKLNNKIISNNKSILVEAGDVLSFGKLKKGFRAYLSVQGGFKTENVLKSYSMYQNITLKSSVEKGDVLKIASFKDSVMLANASIKVADTYLETNKLEVAKGPEFDQLSEDQKKYLLSNTFSISKDNNRMAYQLNEVLENTLKPIITSLVKPGTVQLTPSGKLIVLMRDCQTTGGYPRVLQLSESSINILSQKYTGQIITFKTNIL</sequence>
<evidence type="ECO:0000256" key="2">
    <source>
        <dbReference type="ARBA" id="ARBA00022801"/>
    </source>
</evidence>
<proteinExistence type="predicted"/>
<dbReference type="GO" id="GO:0016787">
    <property type="term" value="F:hydrolase activity"/>
    <property type="evidence" value="ECO:0007669"/>
    <property type="project" value="UniProtKB-KW"/>
</dbReference>
<dbReference type="Proteomes" id="UP000321790">
    <property type="component" value="Unassembled WGS sequence"/>
</dbReference>
<evidence type="ECO:0000256" key="1">
    <source>
        <dbReference type="ARBA" id="ARBA00022741"/>
    </source>
</evidence>
<evidence type="ECO:0000313" key="5">
    <source>
        <dbReference type="EMBL" id="TXE15025.1"/>
    </source>
</evidence>
<dbReference type="AlphaFoldDB" id="A0A5C7B917"/>